<dbReference type="Pfam" id="PF07730">
    <property type="entry name" value="HisKA_3"/>
    <property type="match status" value="1"/>
</dbReference>
<reference evidence="8 9" key="1">
    <citation type="submission" date="2016-03" db="EMBL/GenBank/DDBJ databases">
        <authorList>
            <person name="Ploux O."/>
        </authorList>
    </citation>
    <scope>NUCLEOTIDE SEQUENCE [LARGE SCALE GENOMIC DNA]</scope>
    <source>
        <strain evidence="8 9">R-45370</strain>
    </source>
</reference>
<evidence type="ECO:0000313" key="8">
    <source>
        <dbReference type="EMBL" id="OAI14876.1"/>
    </source>
</evidence>
<keyword evidence="3" id="KW-0808">Transferase</keyword>
<dbReference type="InterPro" id="IPR003660">
    <property type="entry name" value="HAMP_dom"/>
</dbReference>
<dbReference type="SUPFAM" id="SSF55874">
    <property type="entry name" value="ATPase domain of HSP90 chaperone/DNA topoisomerase II/histidine kinase"/>
    <property type="match status" value="1"/>
</dbReference>
<proteinExistence type="predicted"/>
<dbReference type="STRING" id="980561.A1359_10180"/>
<dbReference type="PANTHER" id="PTHR24421">
    <property type="entry name" value="NITRATE/NITRITE SENSOR PROTEIN NARX-RELATED"/>
    <property type="match status" value="1"/>
</dbReference>
<dbReference type="GO" id="GO:0000155">
    <property type="term" value="F:phosphorelay sensor kinase activity"/>
    <property type="evidence" value="ECO:0007669"/>
    <property type="project" value="InterPro"/>
</dbReference>
<dbReference type="Gene3D" id="3.30.565.10">
    <property type="entry name" value="Histidine kinase-like ATPase, C-terminal domain"/>
    <property type="match status" value="1"/>
</dbReference>
<evidence type="ECO:0000256" key="5">
    <source>
        <dbReference type="ARBA" id="ARBA00023012"/>
    </source>
</evidence>
<evidence type="ECO:0000256" key="6">
    <source>
        <dbReference type="SAM" id="Phobius"/>
    </source>
</evidence>
<keyword evidence="2" id="KW-0597">Phosphoprotein</keyword>
<dbReference type="InterPro" id="IPR011712">
    <property type="entry name" value="Sig_transdc_His_kin_sub3_dim/P"/>
</dbReference>
<comment type="caution">
    <text evidence="8">The sequence shown here is derived from an EMBL/GenBank/DDBJ whole genome shotgun (WGS) entry which is preliminary data.</text>
</comment>
<keyword evidence="6" id="KW-0472">Membrane</keyword>
<dbReference type="AlphaFoldDB" id="A0A177NA00"/>
<comment type="subcellular location">
    <subcellularLocation>
        <location evidence="1">Membrane</location>
    </subcellularLocation>
</comment>
<protein>
    <submittedName>
        <fullName evidence="8">Histidine kinase</fullName>
    </submittedName>
</protein>
<dbReference type="Proteomes" id="UP000078476">
    <property type="component" value="Unassembled WGS sequence"/>
</dbReference>
<keyword evidence="5" id="KW-0902">Two-component regulatory system</keyword>
<dbReference type="EMBL" id="LUUI01000106">
    <property type="protein sequence ID" value="OAI14876.1"/>
    <property type="molecule type" value="Genomic_DNA"/>
</dbReference>
<dbReference type="CDD" id="cd16917">
    <property type="entry name" value="HATPase_UhpB-NarQ-NarX-like"/>
    <property type="match status" value="1"/>
</dbReference>
<dbReference type="InterPro" id="IPR036890">
    <property type="entry name" value="HATPase_C_sf"/>
</dbReference>
<evidence type="ECO:0000256" key="1">
    <source>
        <dbReference type="ARBA" id="ARBA00004370"/>
    </source>
</evidence>
<evidence type="ECO:0000259" key="7">
    <source>
        <dbReference type="PROSITE" id="PS50885"/>
    </source>
</evidence>
<dbReference type="Gene3D" id="1.20.5.1930">
    <property type="match status" value="1"/>
</dbReference>
<sequence>MNLQLHLMSRIAAVALICLLASVVYVLKDSEAQSKAVAQRTMNSLAKQLEYQLLMINAGYPSTNPFPDLDLWKQTNNTPGICVQYASYDDRTTRSLCNGIDLSAQHWPLSFEKGYRQLFEKGFEWQHPIAFNGHDYGMLTVTTSIEMAIGHAWNNICHLLTLSIITILAVCLLVYLVVSRALRPAQVIVAGLKRMDLGELSYRLPDFKLIEWQQTAAAINHLAENQQLLLSERQKLAVMLMNVQEEDRRYLARELHDELGQCLAAINAVVTSIKRTAVQQYPVLMPEVEQISRFTHSMQESVRNLLTRLRPPELEELGLEASLTSLVSRWNQLGDGKVGYHLHIQGDCTHLQKSLALTIFRVIQEGISNIAKHAMATNADISLLISAEDISLTIQDDGKVDALPFADSPGIGLLGMRERVTALNGKFALAIAQPHGLLINLWLPKN</sequence>
<dbReference type="PROSITE" id="PS50885">
    <property type="entry name" value="HAMP"/>
    <property type="match status" value="1"/>
</dbReference>
<dbReference type="GO" id="GO:0046983">
    <property type="term" value="F:protein dimerization activity"/>
    <property type="evidence" value="ECO:0007669"/>
    <property type="project" value="InterPro"/>
</dbReference>
<dbReference type="RefSeq" id="WP_066982839.1">
    <property type="nucleotide sequence ID" value="NZ_LUUI01000106.1"/>
</dbReference>
<accession>A0A177NA00</accession>
<evidence type="ECO:0000256" key="2">
    <source>
        <dbReference type="ARBA" id="ARBA00022553"/>
    </source>
</evidence>
<evidence type="ECO:0000256" key="4">
    <source>
        <dbReference type="ARBA" id="ARBA00022777"/>
    </source>
</evidence>
<dbReference type="PANTHER" id="PTHR24421:SF58">
    <property type="entry name" value="SIGNAL TRANSDUCTION HISTIDINE-PROTEIN KINASE_PHOSPHATASE UHPB"/>
    <property type="match status" value="1"/>
</dbReference>
<evidence type="ECO:0000256" key="3">
    <source>
        <dbReference type="ARBA" id="ARBA00022679"/>
    </source>
</evidence>
<feature type="domain" description="HAMP" evidence="7">
    <location>
        <begin position="179"/>
        <end position="231"/>
    </location>
</feature>
<keyword evidence="6" id="KW-1133">Transmembrane helix</keyword>
<evidence type="ECO:0000313" key="9">
    <source>
        <dbReference type="Proteomes" id="UP000078476"/>
    </source>
</evidence>
<keyword evidence="9" id="KW-1185">Reference proteome</keyword>
<dbReference type="GO" id="GO:0016020">
    <property type="term" value="C:membrane"/>
    <property type="evidence" value="ECO:0007669"/>
    <property type="project" value="UniProtKB-SubCell"/>
</dbReference>
<organism evidence="8 9">
    <name type="scientific">Methylomonas lenta</name>
    <dbReference type="NCBI Taxonomy" id="980561"/>
    <lineage>
        <taxon>Bacteria</taxon>
        <taxon>Pseudomonadati</taxon>
        <taxon>Pseudomonadota</taxon>
        <taxon>Gammaproteobacteria</taxon>
        <taxon>Methylococcales</taxon>
        <taxon>Methylococcaceae</taxon>
        <taxon>Methylomonas</taxon>
    </lineage>
</organism>
<dbReference type="OrthoDB" id="9797605at2"/>
<name>A0A177NA00_9GAMM</name>
<dbReference type="InterPro" id="IPR050482">
    <property type="entry name" value="Sensor_HK_TwoCompSys"/>
</dbReference>
<gene>
    <name evidence="8" type="ORF">A1359_10180</name>
</gene>
<feature type="transmembrane region" description="Helical" evidence="6">
    <location>
        <begin position="159"/>
        <end position="178"/>
    </location>
</feature>
<keyword evidence="6" id="KW-0812">Transmembrane</keyword>
<keyword evidence="4 8" id="KW-0418">Kinase</keyword>